<dbReference type="InterPro" id="IPR029069">
    <property type="entry name" value="HotDog_dom_sf"/>
</dbReference>
<proteinExistence type="predicted"/>
<dbReference type="SUPFAM" id="SSF54637">
    <property type="entry name" value="Thioesterase/thiol ester dehydrase-isomerase"/>
    <property type="match status" value="1"/>
</dbReference>
<evidence type="ECO:0000313" key="3">
    <source>
        <dbReference type="Proteomes" id="UP001551329"/>
    </source>
</evidence>
<organism evidence="2 3">
    <name type="scientific">Streptomyces narbonensis</name>
    <dbReference type="NCBI Taxonomy" id="67333"/>
    <lineage>
        <taxon>Bacteria</taxon>
        <taxon>Bacillati</taxon>
        <taxon>Actinomycetota</taxon>
        <taxon>Actinomycetes</taxon>
        <taxon>Kitasatosporales</taxon>
        <taxon>Streptomycetaceae</taxon>
        <taxon>Streptomyces</taxon>
    </lineage>
</organism>
<gene>
    <name evidence="2" type="ORF">AB0A88_14715</name>
</gene>
<dbReference type="Pfam" id="PF13279">
    <property type="entry name" value="4HBT_2"/>
    <property type="match status" value="1"/>
</dbReference>
<accession>A0ABV3C9D1</accession>
<dbReference type="GO" id="GO:0016787">
    <property type="term" value="F:hydrolase activity"/>
    <property type="evidence" value="ECO:0007669"/>
    <property type="project" value="UniProtKB-KW"/>
</dbReference>
<dbReference type="Gene3D" id="3.10.129.10">
    <property type="entry name" value="Hotdog Thioesterase"/>
    <property type="match status" value="1"/>
</dbReference>
<evidence type="ECO:0000256" key="1">
    <source>
        <dbReference type="SAM" id="MobiDB-lite"/>
    </source>
</evidence>
<feature type="compositionally biased region" description="Low complexity" evidence="1">
    <location>
        <begin position="17"/>
        <end position="26"/>
    </location>
</feature>
<reference evidence="2 3" key="1">
    <citation type="submission" date="2024-06" db="EMBL/GenBank/DDBJ databases">
        <title>The Natural Products Discovery Center: Release of the First 8490 Sequenced Strains for Exploring Actinobacteria Biosynthetic Diversity.</title>
        <authorList>
            <person name="Kalkreuter E."/>
            <person name="Kautsar S.A."/>
            <person name="Yang D."/>
            <person name="Bader C.D."/>
            <person name="Teijaro C.N."/>
            <person name="Fluegel L."/>
            <person name="Davis C.M."/>
            <person name="Simpson J.R."/>
            <person name="Lauterbach L."/>
            <person name="Steele A.D."/>
            <person name="Gui C."/>
            <person name="Meng S."/>
            <person name="Li G."/>
            <person name="Viehrig K."/>
            <person name="Ye F."/>
            <person name="Su P."/>
            <person name="Kiefer A.F."/>
            <person name="Nichols A."/>
            <person name="Cepeda A.J."/>
            <person name="Yan W."/>
            <person name="Fan B."/>
            <person name="Jiang Y."/>
            <person name="Adhikari A."/>
            <person name="Zheng C.-J."/>
            <person name="Schuster L."/>
            <person name="Cowan T.M."/>
            <person name="Smanski M.J."/>
            <person name="Chevrette M.G."/>
            <person name="De Carvalho L.P.S."/>
            <person name="Shen B."/>
        </authorList>
    </citation>
    <scope>NUCLEOTIDE SEQUENCE [LARGE SCALE GENOMIC DNA]</scope>
    <source>
        <strain evidence="2 3">NPDC045974</strain>
    </source>
</reference>
<dbReference type="Proteomes" id="UP001551329">
    <property type="component" value="Unassembled WGS sequence"/>
</dbReference>
<dbReference type="RefSeq" id="WP_358475244.1">
    <property type="nucleotide sequence ID" value="NZ_JBEZAE010000007.1"/>
</dbReference>
<dbReference type="EMBL" id="JBEZAE010000007">
    <property type="protein sequence ID" value="MEU7071383.1"/>
    <property type="molecule type" value="Genomic_DNA"/>
</dbReference>
<protein>
    <submittedName>
        <fullName evidence="2">Thioesterase family protein</fullName>
        <ecNumber evidence="2">3.1.2.-</ecNumber>
    </submittedName>
</protein>
<keyword evidence="3" id="KW-1185">Reference proteome</keyword>
<sequence length="164" mass="17724">METPLTPRATPSIGSCAEGAAEAGGANPPGILIERRVEWPDTDAAGHYHHSTVVRWVEAAEAALLRRLGLAHLFGSTPRVHFEADYRARLWFGDLVRIELRVTEVGTTSLHYAFTVRAQGDEVAAVGRMVIAHSSAHASGTTPWPEDVRELFSKAGAQAPEIYG</sequence>
<evidence type="ECO:0000313" key="2">
    <source>
        <dbReference type="EMBL" id="MEU7071383.1"/>
    </source>
</evidence>
<dbReference type="CDD" id="cd00586">
    <property type="entry name" value="4HBT"/>
    <property type="match status" value="1"/>
</dbReference>
<feature type="region of interest" description="Disordered" evidence="1">
    <location>
        <begin position="1"/>
        <end position="27"/>
    </location>
</feature>
<comment type="caution">
    <text evidence="2">The sequence shown here is derived from an EMBL/GenBank/DDBJ whole genome shotgun (WGS) entry which is preliminary data.</text>
</comment>
<dbReference type="EC" id="3.1.2.-" evidence="2"/>
<name>A0ABV3C9D1_9ACTN</name>
<keyword evidence="2" id="KW-0378">Hydrolase</keyword>